<dbReference type="PANTHER" id="PTHR32071">
    <property type="entry name" value="TRANSCRIPTIONAL REGULATORY PROTEIN"/>
    <property type="match status" value="1"/>
</dbReference>
<evidence type="ECO:0000256" key="4">
    <source>
        <dbReference type="ARBA" id="ARBA00023015"/>
    </source>
</evidence>
<dbReference type="SUPFAM" id="SSF46689">
    <property type="entry name" value="Homeodomain-like"/>
    <property type="match status" value="1"/>
</dbReference>
<dbReference type="InterPro" id="IPR029016">
    <property type="entry name" value="GAF-like_dom_sf"/>
</dbReference>
<keyword evidence="8" id="KW-1185">Reference proteome</keyword>
<evidence type="ECO:0000256" key="2">
    <source>
        <dbReference type="ARBA" id="ARBA00022840"/>
    </source>
</evidence>
<dbReference type="AlphaFoldDB" id="A0A239PV89"/>
<accession>A0A239PV89</accession>
<dbReference type="RefSeq" id="WP_089344309.1">
    <property type="nucleotide sequence ID" value="NZ_CP067130.1"/>
</dbReference>
<dbReference type="PANTHER" id="PTHR32071:SF77">
    <property type="entry name" value="TRANSCRIPTIONAL REGULATORY PROTEIN"/>
    <property type="match status" value="1"/>
</dbReference>
<dbReference type="PROSITE" id="PS50045">
    <property type="entry name" value="SIGMA54_INTERACT_4"/>
    <property type="match status" value="1"/>
</dbReference>
<proteinExistence type="predicted"/>
<dbReference type="GO" id="GO:0043565">
    <property type="term" value="F:sequence-specific DNA binding"/>
    <property type="evidence" value="ECO:0007669"/>
    <property type="project" value="InterPro"/>
</dbReference>
<keyword evidence="1" id="KW-0547">Nucleotide-binding</keyword>
<dbReference type="InterPro" id="IPR058031">
    <property type="entry name" value="AAA_lid_NorR"/>
</dbReference>
<dbReference type="Gene3D" id="1.10.10.60">
    <property type="entry name" value="Homeodomain-like"/>
    <property type="match status" value="1"/>
</dbReference>
<dbReference type="OrthoDB" id="9805953at2"/>
<dbReference type="GO" id="GO:0000160">
    <property type="term" value="P:phosphorelay signal transduction system"/>
    <property type="evidence" value="ECO:0007669"/>
    <property type="project" value="UniProtKB-KW"/>
</dbReference>
<reference evidence="7 8" key="1">
    <citation type="submission" date="2017-07" db="EMBL/GenBank/DDBJ databases">
        <authorList>
            <person name="Sun Z.S."/>
            <person name="Albrecht U."/>
            <person name="Echele G."/>
            <person name="Lee C.C."/>
        </authorList>
    </citation>
    <scope>NUCLEOTIDE SEQUENCE [LARGE SCALE GENOMIC DNA]</scope>
    <source>
        <strain evidence="7 8">DSM 14827</strain>
    </source>
</reference>
<dbReference type="EMBL" id="FZQB01000006">
    <property type="protein sequence ID" value="SNT73943.1"/>
    <property type="molecule type" value="Genomic_DNA"/>
</dbReference>
<dbReference type="GO" id="GO:0006355">
    <property type="term" value="P:regulation of DNA-templated transcription"/>
    <property type="evidence" value="ECO:0007669"/>
    <property type="project" value="InterPro"/>
</dbReference>
<sequence length="549" mass="59672">MVGLLPREEYRIAVERSWRRCLEWHLPSDARNPILRLQQTEVRSRRQALLEALGDIRADTDRLAEITLKAGHCLVITDPEGIAIETHTGRAENDLLRKAGIVPGSCWSEKLAGTNGVSLALKEQTIFTVCGKDHYFRNLRDVACSAVPLRAADGRIMGALAIICVDRETPVDYILAQSLLSQTADRIEARLFARTYSADHLMLPLPGARRGALLALDDKAMIVAATHSASLSGLPDGRPVVGQSYEDAFETRLPQGASSCAATSAARPMFRANAELEEIAIKDPAVGRAVEKAERLLALKQPLLLLGQQGTGKKRLAEALLRGCETSVRYLDGLVLAAGEDPARAVSAWLVETDRFLAKGAELSVLLSQLEALPSRAARRLAAWLARHERDGRDFTLVATAAGNRPPEGFDVFFPSHVVRLPALAERRDLASLIQRAHRRLAGFGSSISAEAMQRLTAYGWPGNLRELEDVLTEMVTVFGRGALGVAHLPGHISCPETSGAGFVHTLESALAETHWNVSRAARLLGLSRATINRRIKAAGLVRPEDLVD</sequence>
<dbReference type="Gene3D" id="1.10.8.60">
    <property type="match status" value="1"/>
</dbReference>
<dbReference type="SUPFAM" id="SSF52540">
    <property type="entry name" value="P-loop containing nucleoside triphosphate hydrolases"/>
    <property type="match status" value="1"/>
</dbReference>
<feature type="domain" description="Sigma-54 factor interaction" evidence="6">
    <location>
        <begin position="279"/>
        <end position="477"/>
    </location>
</feature>
<evidence type="ECO:0000313" key="7">
    <source>
        <dbReference type="EMBL" id="SNT73943.1"/>
    </source>
</evidence>
<evidence type="ECO:0000259" key="6">
    <source>
        <dbReference type="PROSITE" id="PS50045"/>
    </source>
</evidence>
<dbReference type="InterPro" id="IPR002197">
    <property type="entry name" value="HTH_Fis"/>
</dbReference>
<dbReference type="Pfam" id="PF25601">
    <property type="entry name" value="AAA_lid_14"/>
    <property type="match status" value="1"/>
</dbReference>
<protein>
    <submittedName>
        <fullName evidence="7">Transcriptional regulator of acetoin/glycerol metabolism</fullName>
    </submittedName>
</protein>
<gene>
    <name evidence="7" type="ORF">SAMN05444959_106123</name>
</gene>
<organism evidence="7 8">
    <name type="scientific">Paracoccus seriniphilus</name>
    <dbReference type="NCBI Taxonomy" id="184748"/>
    <lineage>
        <taxon>Bacteria</taxon>
        <taxon>Pseudomonadati</taxon>
        <taxon>Pseudomonadota</taxon>
        <taxon>Alphaproteobacteria</taxon>
        <taxon>Rhodobacterales</taxon>
        <taxon>Paracoccaceae</taxon>
        <taxon>Paracoccus</taxon>
    </lineage>
</organism>
<keyword evidence="4" id="KW-0805">Transcription regulation</keyword>
<dbReference type="Pfam" id="PF02954">
    <property type="entry name" value="HTH_8"/>
    <property type="match status" value="1"/>
</dbReference>
<dbReference type="PRINTS" id="PR01590">
    <property type="entry name" value="HTHFIS"/>
</dbReference>
<keyword evidence="5" id="KW-0804">Transcription</keyword>
<dbReference type="InterPro" id="IPR009057">
    <property type="entry name" value="Homeodomain-like_sf"/>
</dbReference>
<evidence type="ECO:0000313" key="8">
    <source>
        <dbReference type="Proteomes" id="UP000198307"/>
    </source>
</evidence>
<dbReference type="InterPro" id="IPR027417">
    <property type="entry name" value="P-loop_NTPase"/>
</dbReference>
<dbReference type="InterPro" id="IPR002078">
    <property type="entry name" value="Sigma_54_int"/>
</dbReference>
<evidence type="ECO:0000256" key="3">
    <source>
        <dbReference type="ARBA" id="ARBA00023012"/>
    </source>
</evidence>
<evidence type="ECO:0000256" key="5">
    <source>
        <dbReference type="ARBA" id="ARBA00023163"/>
    </source>
</evidence>
<keyword evidence="3" id="KW-0902">Two-component regulatory system</keyword>
<keyword evidence="2" id="KW-0067">ATP-binding</keyword>
<name>A0A239PV89_9RHOB</name>
<dbReference type="Proteomes" id="UP000198307">
    <property type="component" value="Unassembled WGS sequence"/>
</dbReference>
<dbReference type="GO" id="GO:0005524">
    <property type="term" value="F:ATP binding"/>
    <property type="evidence" value="ECO:0007669"/>
    <property type="project" value="UniProtKB-KW"/>
</dbReference>
<dbReference type="Gene3D" id="3.40.50.300">
    <property type="entry name" value="P-loop containing nucleotide triphosphate hydrolases"/>
    <property type="match status" value="1"/>
</dbReference>
<dbReference type="Gene3D" id="3.30.450.40">
    <property type="match status" value="1"/>
</dbReference>
<evidence type="ECO:0000256" key="1">
    <source>
        <dbReference type="ARBA" id="ARBA00022741"/>
    </source>
</evidence>